<dbReference type="GO" id="GO:0009252">
    <property type="term" value="P:peptidoglycan biosynthetic process"/>
    <property type="evidence" value="ECO:0007669"/>
    <property type="project" value="UniProtKB-KW"/>
</dbReference>
<evidence type="ECO:0000256" key="10">
    <source>
        <dbReference type="SAM" id="SignalP"/>
    </source>
</evidence>
<keyword evidence="3" id="KW-0378">Hydrolase</keyword>
<accession>A0A2G8TI79</accession>
<dbReference type="Gene3D" id="3.40.710.10">
    <property type="entry name" value="DD-peptidase/beta-lactamase superfamily"/>
    <property type="match status" value="1"/>
</dbReference>
<evidence type="ECO:0000313" key="13">
    <source>
        <dbReference type="Proteomes" id="UP000230390"/>
    </source>
</evidence>
<proteinExistence type="inferred from homology"/>
<dbReference type="Proteomes" id="UP000230390">
    <property type="component" value="Unassembled WGS sequence"/>
</dbReference>
<dbReference type="OrthoDB" id="5688590at2"/>
<evidence type="ECO:0000256" key="3">
    <source>
        <dbReference type="ARBA" id="ARBA00022801"/>
    </source>
</evidence>
<dbReference type="PANTHER" id="PTHR21581:SF26">
    <property type="entry name" value="D-ALANYL-D-ALANINE ENDOPEPTIDASE"/>
    <property type="match status" value="1"/>
</dbReference>
<dbReference type="GO" id="GO:0006508">
    <property type="term" value="P:proteolysis"/>
    <property type="evidence" value="ECO:0007669"/>
    <property type="project" value="InterPro"/>
</dbReference>
<feature type="active site" evidence="7">
    <location>
        <position position="108"/>
    </location>
</feature>
<feature type="signal peptide" evidence="10">
    <location>
        <begin position="1"/>
        <end position="19"/>
    </location>
</feature>
<comment type="caution">
    <text evidence="12">The sequence shown here is derived from an EMBL/GenBank/DDBJ whole genome shotgun (WGS) entry which is preliminary data.</text>
</comment>
<dbReference type="EMBL" id="PDOC01000003">
    <property type="protein sequence ID" value="PIL45745.1"/>
    <property type="molecule type" value="Genomic_DNA"/>
</dbReference>
<dbReference type="InterPro" id="IPR018044">
    <property type="entry name" value="Peptidase_S11"/>
</dbReference>
<keyword evidence="5" id="KW-0573">Peptidoglycan synthesis</keyword>
<protein>
    <submittedName>
        <fullName evidence="12">Peptidase S11</fullName>
    </submittedName>
</protein>
<feature type="chain" id="PRO_5013627754" evidence="10">
    <location>
        <begin position="20"/>
        <end position="302"/>
    </location>
</feature>
<gene>
    <name evidence="12" type="ORF">CR105_06670</name>
</gene>
<organism evidence="12 13">
    <name type="scientific">Massilia eurypsychrophila</name>
    <dbReference type="NCBI Taxonomy" id="1485217"/>
    <lineage>
        <taxon>Bacteria</taxon>
        <taxon>Pseudomonadati</taxon>
        <taxon>Pseudomonadota</taxon>
        <taxon>Betaproteobacteria</taxon>
        <taxon>Burkholderiales</taxon>
        <taxon>Oxalobacteraceae</taxon>
        <taxon>Telluria group</taxon>
        <taxon>Massilia</taxon>
    </lineage>
</organism>
<evidence type="ECO:0000256" key="4">
    <source>
        <dbReference type="ARBA" id="ARBA00022960"/>
    </source>
</evidence>
<evidence type="ECO:0000256" key="1">
    <source>
        <dbReference type="ARBA" id="ARBA00007164"/>
    </source>
</evidence>
<dbReference type="GO" id="GO:0008360">
    <property type="term" value="P:regulation of cell shape"/>
    <property type="evidence" value="ECO:0007669"/>
    <property type="project" value="UniProtKB-KW"/>
</dbReference>
<evidence type="ECO:0000313" key="12">
    <source>
        <dbReference type="EMBL" id="PIL45745.1"/>
    </source>
</evidence>
<feature type="active site" description="Proton acceptor" evidence="7">
    <location>
        <position position="54"/>
    </location>
</feature>
<dbReference type="SUPFAM" id="SSF56601">
    <property type="entry name" value="beta-lactamase/transpeptidase-like"/>
    <property type="match status" value="1"/>
</dbReference>
<keyword evidence="2 10" id="KW-0732">Signal</keyword>
<feature type="binding site" evidence="8">
    <location>
        <position position="213"/>
    </location>
    <ligand>
        <name>substrate</name>
    </ligand>
</feature>
<dbReference type="PRINTS" id="PR00725">
    <property type="entry name" value="DADACBPTASE1"/>
</dbReference>
<keyword evidence="13" id="KW-1185">Reference proteome</keyword>
<comment type="similarity">
    <text evidence="1 9">Belongs to the peptidase S11 family.</text>
</comment>
<evidence type="ECO:0000256" key="2">
    <source>
        <dbReference type="ARBA" id="ARBA00022729"/>
    </source>
</evidence>
<keyword evidence="4" id="KW-0133">Cell shape</keyword>
<evidence type="ECO:0000259" key="11">
    <source>
        <dbReference type="Pfam" id="PF00768"/>
    </source>
</evidence>
<dbReference type="PANTHER" id="PTHR21581">
    <property type="entry name" value="D-ALANYL-D-ALANINE CARBOXYPEPTIDASE"/>
    <property type="match status" value="1"/>
</dbReference>
<evidence type="ECO:0000256" key="9">
    <source>
        <dbReference type="RuleBase" id="RU004016"/>
    </source>
</evidence>
<name>A0A2G8TI79_9BURK</name>
<dbReference type="GO" id="GO:0009002">
    <property type="term" value="F:serine-type D-Ala-D-Ala carboxypeptidase activity"/>
    <property type="evidence" value="ECO:0007669"/>
    <property type="project" value="InterPro"/>
</dbReference>
<evidence type="ECO:0000256" key="5">
    <source>
        <dbReference type="ARBA" id="ARBA00022984"/>
    </source>
</evidence>
<feature type="domain" description="Peptidase S11 D-alanyl-D-alanine carboxypeptidase A N-terminal" evidence="11">
    <location>
        <begin position="23"/>
        <end position="243"/>
    </location>
</feature>
<dbReference type="RefSeq" id="WP_099787656.1">
    <property type="nucleotide sequence ID" value="NZ_JBHLYV010000029.1"/>
</dbReference>
<evidence type="ECO:0000256" key="8">
    <source>
        <dbReference type="PIRSR" id="PIRSR618044-2"/>
    </source>
</evidence>
<dbReference type="InterPro" id="IPR001967">
    <property type="entry name" value="Peptidase_S11_N"/>
</dbReference>
<feature type="active site" description="Acyl-ester intermediate" evidence="7">
    <location>
        <position position="51"/>
    </location>
</feature>
<reference evidence="12 13" key="1">
    <citation type="submission" date="2017-10" db="EMBL/GenBank/DDBJ databases">
        <title>Massilia psychrophilum sp. nov., a novel purple-pigmented bacterium isolated from Tianshan glacier, Xinjiang Municipality, China.</title>
        <authorList>
            <person name="Wang H."/>
        </authorList>
    </citation>
    <scope>NUCLEOTIDE SEQUENCE [LARGE SCALE GENOMIC DNA]</scope>
    <source>
        <strain evidence="12 13">JCM 30074</strain>
    </source>
</reference>
<dbReference type="InterPro" id="IPR012338">
    <property type="entry name" value="Beta-lactam/transpept-like"/>
</dbReference>
<dbReference type="AlphaFoldDB" id="A0A2G8TI79"/>
<dbReference type="Pfam" id="PF00768">
    <property type="entry name" value="Peptidase_S11"/>
    <property type="match status" value="1"/>
</dbReference>
<evidence type="ECO:0000256" key="7">
    <source>
        <dbReference type="PIRSR" id="PIRSR618044-1"/>
    </source>
</evidence>
<dbReference type="GO" id="GO:0071555">
    <property type="term" value="P:cell wall organization"/>
    <property type="evidence" value="ECO:0007669"/>
    <property type="project" value="UniProtKB-KW"/>
</dbReference>
<keyword evidence="6" id="KW-0961">Cell wall biogenesis/degradation</keyword>
<sequence length="302" mass="32084">MKTLFAAVLLTFSAAAAVAGPYGSQSVLVVEDDTGKVLIEKNANTIVPIASLTKLMTAMVVIDAKQDMSAPIYIEQGDVDMLKHSTSRVPVGAAISRQDVLQLALMSSDNRAAHSLGRTYPGGTAAFKAAVNAKIAALGMTQTKIEEPTGLSPNNKSTAADMIKMAVAASAYPEIARITTDSKDIININGRGVEYRNTNRLVGAKGWDIGLSKTGYTEEAGRCLIMRIKAAGKNATLVLLNAKASSVRVVDALSIRRFMTGDAAPVLARAQPRAHPRAEARIMKASMRARVAKNVKARHRRA</sequence>
<evidence type="ECO:0000256" key="6">
    <source>
        <dbReference type="ARBA" id="ARBA00023316"/>
    </source>
</evidence>